<organism evidence="2 3">
    <name type="scientific">Diaporthe helianthi</name>
    <dbReference type="NCBI Taxonomy" id="158607"/>
    <lineage>
        <taxon>Eukaryota</taxon>
        <taxon>Fungi</taxon>
        <taxon>Dikarya</taxon>
        <taxon>Ascomycota</taxon>
        <taxon>Pezizomycotina</taxon>
        <taxon>Sordariomycetes</taxon>
        <taxon>Sordariomycetidae</taxon>
        <taxon>Diaporthales</taxon>
        <taxon>Diaporthaceae</taxon>
        <taxon>Diaporthe</taxon>
    </lineage>
</organism>
<dbReference type="Proteomes" id="UP000094444">
    <property type="component" value="Unassembled WGS sequence"/>
</dbReference>
<sequence length="236" mass="27845">MAHLSTSQQPKDRGHNLSTADSGANILEDNQSNNDTRYGDFQEYLSQQQKSWLLTRDVELARPLQTKYIAYEADVMAEMRKTDSERERTYNRQWWEMRGTTGLTKMSWKLYRLRARLCSRWDHYQLHCRWKHGRLAAKRKELVDEWVRAQTARRRTLLGEVIFFAGEQAVDNWDDGGFVRDCMLNYIVTGYDSLFPISRELELGVENPWKDNNGGWKALNPFTLWDDPLPQYGWGL</sequence>
<evidence type="ECO:0000256" key="1">
    <source>
        <dbReference type="SAM" id="MobiDB-lite"/>
    </source>
</evidence>
<dbReference type="EMBL" id="MAVT02000194">
    <property type="protein sequence ID" value="POS78341.1"/>
    <property type="molecule type" value="Genomic_DNA"/>
</dbReference>
<evidence type="ECO:0000313" key="3">
    <source>
        <dbReference type="Proteomes" id="UP000094444"/>
    </source>
</evidence>
<dbReference type="OrthoDB" id="5207951at2759"/>
<comment type="caution">
    <text evidence="2">The sequence shown here is derived from an EMBL/GenBank/DDBJ whole genome shotgun (WGS) entry which is preliminary data.</text>
</comment>
<protein>
    <submittedName>
        <fullName evidence="2">Uncharacterized protein</fullName>
    </submittedName>
</protein>
<accession>A0A2P5I769</accession>
<reference evidence="2" key="1">
    <citation type="submission" date="2017-09" db="EMBL/GenBank/DDBJ databases">
        <title>Polyketide synthases of a Diaporthe helianthi virulent isolate.</title>
        <authorList>
            <person name="Baroncelli R."/>
        </authorList>
    </citation>
    <scope>NUCLEOTIDE SEQUENCE [LARGE SCALE GENOMIC DNA]</scope>
    <source>
        <strain evidence="2">7/96</strain>
    </source>
</reference>
<proteinExistence type="predicted"/>
<dbReference type="AlphaFoldDB" id="A0A2P5I769"/>
<name>A0A2P5I769_DIAHE</name>
<feature type="region of interest" description="Disordered" evidence="1">
    <location>
        <begin position="1"/>
        <end position="32"/>
    </location>
</feature>
<evidence type="ECO:0000313" key="2">
    <source>
        <dbReference type="EMBL" id="POS78341.1"/>
    </source>
</evidence>
<dbReference type="InParanoid" id="A0A2P5I769"/>
<keyword evidence="3" id="KW-1185">Reference proteome</keyword>
<gene>
    <name evidence="2" type="ORF">DHEL01_v203271</name>
</gene>
<feature type="compositionally biased region" description="Polar residues" evidence="1">
    <location>
        <begin position="16"/>
        <end position="32"/>
    </location>
</feature>